<evidence type="ECO:0008006" key="3">
    <source>
        <dbReference type="Google" id="ProtNLM"/>
    </source>
</evidence>
<evidence type="ECO:0000313" key="2">
    <source>
        <dbReference type="Proteomes" id="UP000027154"/>
    </source>
</evidence>
<dbReference type="Pfam" id="PF01126">
    <property type="entry name" value="Heme_oxygenase"/>
    <property type="match status" value="1"/>
</dbReference>
<name>A0ABD3Y4X2_9GAMM</name>
<dbReference type="RefSeq" id="WP_045984463.1">
    <property type="nucleotide sequence ID" value="NZ_JJNZ01000070.1"/>
</dbReference>
<reference evidence="1 2" key="1">
    <citation type="submission" date="2014-04" db="EMBL/GenBank/DDBJ databases">
        <title>Pseudoalteromonas galatheae sp. nov., isolated from a deep-sea polychaete near Canal Concepcion, Chile.</title>
        <authorList>
            <person name="Machado H.R."/>
            <person name="Gram L."/>
            <person name="Vynne N.G."/>
        </authorList>
    </citation>
    <scope>NUCLEOTIDE SEQUENCE [LARGE SCALE GENOMIC DNA]</scope>
    <source>
        <strain evidence="1 2">KMM216</strain>
    </source>
</reference>
<dbReference type="EMBL" id="JJNZ01000070">
    <property type="protein sequence ID" value="KDC49164.1"/>
    <property type="molecule type" value="Genomic_DNA"/>
</dbReference>
<gene>
    <name evidence="1" type="ORF">DC53_17870</name>
</gene>
<sequence length="200" mass="22308">MIEQLYVNEEVKILTLAQKLKLDTTTTHDSLDKTIMTKRPFADLDRYALFLAVQYRFHLAIAPLYCNPGLLCLFADLPERARLSHLEKDLLDLNVDLNDMKAQIRLPDIGYPASLGWLYVCEGSNLGAEYLLKAAKRIGLSEKFGATHLAPAAIGRGQSWKAFTTALNAIELTHEKQILAIDGARDAFSLVRSAVDSVFE</sequence>
<dbReference type="AlphaFoldDB" id="A0ABD3Y4X2"/>
<organism evidence="1 2">
    <name type="scientific">Pseudoalteromonas fuliginea</name>
    <dbReference type="NCBI Taxonomy" id="1872678"/>
    <lineage>
        <taxon>Bacteria</taxon>
        <taxon>Pseudomonadati</taxon>
        <taxon>Pseudomonadota</taxon>
        <taxon>Gammaproteobacteria</taxon>
        <taxon>Alteromonadales</taxon>
        <taxon>Pseudoalteromonadaceae</taxon>
        <taxon>Pseudoalteromonas</taxon>
    </lineage>
</organism>
<dbReference type="InterPro" id="IPR016053">
    <property type="entry name" value="Haem_Oase-like"/>
</dbReference>
<evidence type="ECO:0000313" key="1">
    <source>
        <dbReference type="EMBL" id="KDC49164.1"/>
    </source>
</evidence>
<proteinExistence type="predicted"/>
<dbReference type="InterPro" id="IPR016084">
    <property type="entry name" value="Haem_Oase-like_multi-hlx"/>
</dbReference>
<dbReference type="CDD" id="cd19166">
    <property type="entry name" value="HemeO-bac"/>
    <property type="match status" value="1"/>
</dbReference>
<accession>A0ABD3Y4X2</accession>
<protein>
    <recommendedName>
        <fullName evidence="3">Heme oxygenase</fullName>
    </recommendedName>
</protein>
<dbReference type="Gene3D" id="1.20.910.10">
    <property type="entry name" value="Heme oxygenase-like"/>
    <property type="match status" value="1"/>
</dbReference>
<dbReference type="Proteomes" id="UP000027154">
    <property type="component" value="Unassembled WGS sequence"/>
</dbReference>
<dbReference type="SUPFAM" id="SSF48613">
    <property type="entry name" value="Heme oxygenase-like"/>
    <property type="match status" value="1"/>
</dbReference>
<comment type="caution">
    <text evidence="1">The sequence shown here is derived from an EMBL/GenBank/DDBJ whole genome shotgun (WGS) entry which is preliminary data.</text>
</comment>